<dbReference type="Pfam" id="PF00672">
    <property type="entry name" value="HAMP"/>
    <property type="match status" value="1"/>
</dbReference>
<dbReference type="PANTHER" id="PTHR43065:SF10">
    <property type="entry name" value="PEROXIDE STRESS-ACTIVATED HISTIDINE KINASE MAK3"/>
    <property type="match status" value="1"/>
</dbReference>
<dbReference type="Proteomes" id="UP000671852">
    <property type="component" value="Chromosome"/>
</dbReference>
<evidence type="ECO:0000256" key="5">
    <source>
        <dbReference type="ARBA" id="ARBA00022679"/>
    </source>
</evidence>
<dbReference type="PANTHER" id="PTHR43065">
    <property type="entry name" value="SENSOR HISTIDINE KINASE"/>
    <property type="match status" value="1"/>
</dbReference>
<evidence type="ECO:0000256" key="2">
    <source>
        <dbReference type="ARBA" id="ARBA00004370"/>
    </source>
</evidence>
<dbReference type="SMART" id="SM00304">
    <property type="entry name" value="HAMP"/>
    <property type="match status" value="1"/>
</dbReference>
<dbReference type="KEGG" id="saqt:GJV85_07915"/>
<dbReference type="InterPro" id="IPR004358">
    <property type="entry name" value="Sig_transdc_His_kin-like_C"/>
</dbReference>
<dbReference type="CDD" id="cd00082">
    <property type="entry name" value="HisKA"/>
    <property type="match status" value="1"/>
</dbReference>
<feature type="transmembrane region" description="Helical" evidence="11">
    <location>
        <begin position="20"/>
        <end position="40"/>
    </location>
</feature>
<gene>
    <name evidence="14" type="ORF">GJV85_07915</name>
</gene>
<dbReference type="Gene3D" id="3.30.565.10">
    <property type="entry name" value="Histidine kinase-like ATPase, C-terminal domain"/>
    <property type="match status" value="1"/>
</dbReference>
<keyword evidence="7" id="KW-0418">Kinase</keyword>
<keyword evidence="9" id="KW-0902">Two-component regulatory system</keyword>
<reference evidence="14" key="1">
    <citation type="submission" date="2019-11" db="EMBL/GenBank/DDBJ databases">
        <authorList>
            <person name="Kojima H."/>
        </authorList>
    </citation>
    <scope>NUCLEOTIDE SEQUENCE</scope>
    <source>
        <strain evidence="14">H1576</strain>
    </source>
</reference>
<evidence type="ECO:0000313" key="15">
    <source>
        <dbReference type="Proteomes" id="UP000671852"/>
    </source>
</evidence>
<evidence type="ECO:0000313" key="14">
    <source>
        <dbReference type="EMBL" id="QSZ42037.1"/>
    </source>
</evidence>
<dbReference type="AlphaFoldDB" id="A0A975GCZ4"/>
<dbReference type="InterPro" id="IPR005467">
    <property type="entry name" value="His_kinase_dom"/>
</dbReference>
<name>A0A975GCZ4_9BACT</name>
<keyword evidence="11" id="KW-1133">Transmembrane helix</keyword>
<dbReference type="Pfam" id="PF17152">
    <property type="entry name" value="CHASE8"/>
    <property type="match status" value="1"/>
</dbReference>
<evidence type="ECO:0000256" key="11">
    <source>
        <dbReference type="SAM" id="Phobius"/>
    </source>
</evidence>
<dbReference type="RefSeq" id="WP_207560854.1">
    <property type="nucleotide sequence ID" value="NZ_CP046072.1"/>
</dbReference>
<dbReference type="PROSITE" id="PS50109">
    <property type="entry name" value="HIS_KIN"/>
    <property type="match status" value="1"/>
</dbReference>
<dbReference type="InterPro" id="IPR003661">
    <property type="entry name" value="HisK_dim/P_dom"/>
</dbReference>
<dbReference type="GO" id="GO:0000155">
    <property type="term" value="F:phosphorelay sensor kinase activity"/>
    <property type="evidence" value="ECO:0007669"/>
    <property type="project" value="InterPro"/>
</dbReference>
<evidence type="ECO:0000256" key="6">
    <source>
        <dbReference type="ARBA" id="ARBA00022741"/>
    </source>
</evidence>
<evidence type="ECO:0000256" key="9">
    <source>
        <dbReference type="ARBA" id="ARBA00023012"/>
    </source>
</evidence>
<comment type="subcellular location">
    <subcellularLocation>
        <location evidence="2">Membrane</location>
    </subcellularLocation>
</comment>
<keyword evidence="6" id="KW-0547">Nucleotide-binding</keyword>
<keyword evidence="8" id="KW-0067">ATP-binding</keyword>
<dbReference type="PROSITE" id="PS50885">
    <property type="entry name" value="HAMP"/>
    <property type="match status" value="1"/>
</dbReference>
<reference evidence="14" key="2">
    <citation type="submission" date="2021-04" db="EMBL/GenBank/DDBJ databases">
        <title>Isolation and characterization of a novel species of the genus Sulfurimonas.</title>
        <authorList>
            <person name="Fukui M."/>
        </authorList>
    </citation>
    <scope>NUCLEOTIDE SEQUENCE</scope>
    <source>
        <strain evidence="14">H1576</strain>
    </source>
</reference>
<dbReference type="InterPro" id="IPR036890">
    <property type="entry name" value="HATPase_C_sf"/>
</dbReference>
<dbReference type="Gene3D" id="6.10.340.10">
    <property type="match status" value="1"/>
</dbReference>
<feature type="coiled-coil region" evidence="10">
    <location>
        <begin position="234"/>
        <end position="268"/>
    </location>
</feature>
<keyword evidence="11" id="KW-0472">Membrane</keyword>
<dbReference type="EMBL" id="CP046072">
    <property type="protein sequence ID" value="QSZ42037.1"/>
    <property type="molecule type" value="Genomic_DNA"/>
</dbReference>
<dbReference type="InterPro" id="IPR003660">
    <property type="entry name" value="HAMP_dom"/>
</dbReference>
<dbReference type="InterPro" id="IPR036097">
    <property type="entry name" value="HisK_dim/P_sf"/>
</dbReference>
<dbReference type="Gene3D" id="1.10.287.130">
    <property type="match status" value="1"/>
</dbReference>
<keyword evidence="10" id="KW-0175">Coiled coil</keyword>
<dbReference type="PRINTS" id="PR00344">
    <property type="entry name" value="BCTRLSENSOR"/>
</dbReference>
<protein>
    <recommendedName>
        <fullName evidence="3">histidine kinase</fullName>
        <ecNumber evidence="3">2.7.13.3</ecNumber>
    </recommendedName>
</protein>
<evidence type="ECO:0000256" key="8">
    <source>
        <dbReference type="ARBA" id="ARBA00022840"/>
    </source>
</evidence>
<evidence type="ECO:0000259" key="12">
    <source>
        <dbReference type="PROSITE" id="PS50109"/>
    </source>
</evidence>
<dbReference type="SUPFAM" id="SSF158472">
    <property type="entry name" value="HAMP domain-like"/>
    <property type="match status" value="1"/>
</dbReference>
<proteinExistence type="predicted"/>
<dbReference type="EC" id="2.7.13.3" evidence="3"/>
<evidence type="ECO:0000259" key="13">
    <source>
        <dbReference type="PROSITE" id="PS50885"/>
    </source>
</evidence>
<dbReference type="InterPro" id="IPR033417">
    <property type="entry name" value="CHASE8"/>
</dbReference>
<feature type="domain" description="Histidine kinase" evidence="12">
    <location>
        <begin position="302"/>
        <end position="517"/>
    </location>
</feature>
<dbReference type="SUPFAM" id="SSF55874">
    <property type="entry name" value="ATPase domain of HSP90 chaperone/DNA topoisomerase II/histidine kinase"/>
    <property type="match status" value="1"/>
</dbReference>
<dbReference type="CDD" id="cd06225">
    <property type="entry name" value="HAMP"/>
    <property type="match status" value="1"/>
</dbReference>
<dbReference type="SUPFAM" id="SSF47384">
    <property type="entry name" value="Homodimeric domain of signal transducing histidine kinase"/>
    <property type="match status" value="1"/>
</dbReference>
<feature type="domain" description="HAMP" evidence="13">
    <location>
        <begin position="189"/>
        <end position="242"/>
    </location>
</feature>
<dbReference type="Pfam" id="PF02518">
    <property type="entry name" value="HATPase_c"/>
    <property type="match status" value="1"/>
</dbReference>
<dbReference type="GO" id="GO:0016020">
    <property type="term" value="C:membrane"/>
    <property type="evidence" value="ECO:0007669"/>
    <property type="project" value="UniProtKB-SubCell"/>
</dbReference>
<comment type="catalytic activity">
    <reaction evidence="1">
        <text>ATP + protein L-histidine = ADP + protein N-phospho-L-histidine.</text>
        <dbReference type="EC" id="2.7.13.3"/>
    </reaction>
</comment>
<feature type="transmembrane region" description="Helical" evidence="11">
    <location>
        <begin position="166"/>
        <end position="185"/>
    </location>
</feature>
<keyword evidence="5" id="KW-0808">Transferase</keyword>
<accession>A0A975GCZ4</accession>
<keyword evidence="11" id="KW-0812">Transmembrane</keyword>
<evidence type="ECO:0000256" key="3">
    <source>
        <dbReference type="ARBA" id="ARBA00012438"/>
    </source>
</evidence>
<evidence type="ECO:0000256" key="4">
    <source>
        <dbReference type="ARBA" id="ARBA00022553"/>
    </source>
</evidence>
<sequence length="517" mass="59415">MLDNLFHYYSNLSIAKKLRFTGIITAFFAGSFSIVLIFFYQYSNQKEFLKIETEVLGKIVAQNISSAVLFNDQEFMSTSLKSLIYQKRVKHAYVTDSKFNTMTSYHHSKEAVKEELLQRLSKSNNSLWDSQNLYIKIPISVDENIIGFLILVSSLNEFIESMIQEMLVIIFIVILAMIVSFKLRVRLIDSILIPIARLNESTHKIIQTKNLTTNVEIYNNDEIGELATNFNHMINTIQISNEKLIANNEELESRVNERTSELQELNLELDQRVKNELHKRLEQEQILIQQSRFAAMGEMIGNIAHQWRQPLNALGLLLQNLENAYEMEMLDKEYIDRTIEKGNRLTGTMSQTIDDFRNFFKPNKDSVTFTISSSLKSTLEMLRSSFDNSIISVHQDIDESVNIMGVPSEFSQVILNILNNAKDALVENRLDDRQLYIRVFDDENSAYLEIEDNAGGIPSELLEKIFDPYFTTKDEGKGTGIGLYMSKTIIENNMHGTLKVKNNKNGAIFSIQIKKSI</sequence>
<evidence type="ECO:0000256" key="7">
    <source>
        <dbReference type="ARBA" id="ARBA00022777"/>
    </source>
</evidence>
<organism evidence="14 15">
    <name type="scientific">Sulfurimonas aquatica</name>
    <dbReference type="NCBI Taxonomy" id="2672570"/>
    <lineage>
        <taxon>Bacteria</taxon>
        <taxon>Pseudomonadati</taxon>
        <taxon>Campylobacterota</taxon>
        <taxon>Epsilonproteobacteria</taxon>
        <taxon>Campylobacterales</taxon>
        <taxon>Sulfurimonadaceae</taxon>
        <taxon>Sulfurimonas</taxon>
    </lineage>
</organism>
<dbReference type="GO" id="GO:0005524">
    <property type="term" value="F:ATP binding"/>
    <property type="evidence" value="ECO:0007669"/>
    <property type="project" value="UniProtKB-KW"/>
</dbReference>
<evidence type="ECO:0000256" key="10">
    <source>
        <dbReference type="SAM" id="Coils"/>
    </source>
</evidence>
<keyword evidence="15" id="KW-1185">Reference proteome</keyword>
<evidence type="ECO:0000256" key="1">
    <source>
        <dbReference type="ARBA" id="ARBA00000085"/>
    </source>
</evidence>
<dbReference type="InterPro" id="IPR003594">
    <property type="entry name" value="HATPase_dom"/>
</dbReference>
<dbReference type="SMART" id="SM00387">
    <property type="entry name" value="HATPase_c"/>
    <property type="match status" value="1"/>
</dbReference>
<keyword evidence="4" id="KW-0597">Phosphoprotein</keyword>